<dbReference type="InterPro" id="IPR057955">
    <property type="entry name" value="SF0329-like"/>
</dbReference>
<proteinExistence type="predicted"/>
<dbReference type="EMBL" id="CP060632">
    <property type="protein sequence ID" value="QNL99133.1"/>
    <property type="molecule type" value="Genomic_DNA"/>
</dbReference>
<dbReference type="Pfam" id="PF25753">
    <property type="entry name" value="SF0329"/>
    <property type="match status" value="1"/>
</dbReference>
<evidence type="ECO:0000313" key="2">
    <source>
        <dbReference type="Proteomes" id="UP000515819"/>
    </source>
</evidence>
<dbReference type="KEGG" id="wcp:H9Q76_10375"/>
<protein>
    <submittedName>
        <fullName evidence="1">Uncharacterized protein</fullName>
    </submittedName>
</protein>
<dbReference type="RefSeq" id="WP_021986440.1">
    <property type="nucleotide sequence ID" value="NZ_CP060632.1"/>
</dbReference>
<accession>A0A7G9FKQ2</accession>
<keyword evidence="2" id="KW-1185">Reference proteome</keyword>
<dbReference type="AlphaFoldDB" id="A0A7G9FKQ2"/>
<gene>
    <name evidence="1" type="ORF">H9Q76_10375</name>
</gene>
<evidence type="ECO:0000313" key="1">
    <source>
        <dbReference type="EMBL" id="QNL99133.1"/>
    </source>
</evidence>
<organism evidence="1 2">
    <name type="scientific">Wujia chipingensis</name>
    <dbReference type="NCBI Taxonomy" id="2763670"/>
    <lineage>
        <taxon>Bacteria</taxon>
        <taxon>Bacillati</taxon>
        <taxon>Bacillota</taxon>
        <taxon>Clostridia</taxon>
        <taxon>Lachnospirales</taxon>
        <taxon>Lachnospiraceae</taxon>
        <taxon>Wujia</taxon>
    </lineage>
</organism>
<name>A0A7G9FKQ2_9FIRM</name>
<dbReference type="Proteomes" id="UP000515819">
    <property type="component" value="Chromosome"/>
</dbReference>
<sequence>MGKRWSKLQSRLYNLMDEKAEFQIHCALYEMNSNDGYHGNKLPRYFITIGKDMVFDYPKQFDATLKYGWNSYPWDCVNRGCCLI</sequence>
<reference evidence="1 2" key="1">
    <citation type="submission" date="2020-08" db="EMBL/GenBank/DDBJ databases">
        <authorList>
            <person name="Liu C."/>
            <person name="Sun Q."/>
        </authorList>
    </citation>
    <scope>NUCLEOTIDE SEQUENCE [LARGE SCALE GENOMIC DNA]</scope>
    <source>
        <strain evidence="1 2">NSJ-4</strain>
    </source>
</reference>